<proteinExistence type="predicted"/>
<evidence type="ECO:0000313" key="2">
    <source>
        <dbReference type="Proteomes" id="UP000823775"/>
    </source>
</evidence>
<protein>
    <recommendedName>
        <fullName evidence="3">DUF4283 domain-containing protein</fullName>
    </recommendedName>
</protein>
<dbReference type="PANTHER" id="PTHR31286">
    <property type="entry name" value="GLYCINE-RICH CELL WALL STRUCTURAL PROTEIN 1.8-LIKE"/>
    <property type="match status" value="1"/>
</dbReference>
<dbReference type="Proteomes" id="UP000823775">
    <property type="component" value="Unassembled WGS sequence"/>
</dbReference>
<sequence>MVDHNTKKRSGLNFARLLVQVKIGAKLPYEMRFRNKKGIVISQPITYDWKSTLCKHCSNYGHDESVCRLKKRLSKNAKSQQE</sequence>
<organism evidence="1 2">
    <name type="scientific">Datura stramonium</name>
    <name type="common">Jimsonweed</name>
    <name type="synonym">Common thornapple</name>
    <dbReference type="NCBI Taxonomy" id="4076"/>
    <lineage>
        <taxon>Eukaryota</taxon>
        <taxon>Viridiplantae</taxon>
        <taxon>Streptophyta</taxon>
        <taxon>Embryophyta</taxon>
        <taxon>Tracheophyta</taxon>
        <taxon>Spermatophyta</taxon>
        <taxon>Magnoliopsida</taxon>
        <taxon>eudicotyledons</taxon>
        <taxon>Gunneridae</taxon>
        <taxon>Pentapetalae</taxon>
        <taxon>asterids</taxon>
        <taxon>lamiids</taxon>
        <taxon>Solanales</taxon>
        <taxon>Solanaceae</taxon>
        <taxon>Solanoideae</taxon>
        <taxon>Datureae</taxon>
        <taxon>Datura</taxon>
    </lineage>
</organism>
<evidence type="ECO:0000313" key="1">
    <source>
        <dbReference type="EMBL" id="MCD9644843.1"/>
    </source>
</evidence>
<dbReference type="PANTHER" id="PTHR31286:SF165">
    <property type="entry name" value="DUF4283 DOMAIN-CONTAINING PROTEIN"/>
    <property type="match status" value="1"/>
</dbReference>
<feature type="non-terminal residue" evidence="1">
    <location>
        <position position="82"/>
    </location>
</feature>
<evidence type="ECO:0008006" key="3">
    <source>
        <dbReference type="Google" id="ProtNLM"/>
    </source>
</evidence>
<dbReference type="EMBL" id="JACEIK010004261">
    <property type="protein sequence ID" value="MCD9644843.1"/>
    <property type="molecule type" value="Genomic_DNA"/>
</dbReference>
<name>A0ABS8VFA9_DATST</name>
<accession>A0ABS8VFA9</accession>
<reference evidence="1 2" key="1">
    <citation type="journal article" date="2021" name="BMC Genomics">
        <title>Datura genome reveals duplications of psychoactive alkaloid biosynthetic genes and high mutation rate following tissue culture.</title>
        <authorList>
            <person name="Rajewski A."/>
            <person name="Carter-House D."/>
            <person name="Stajich J."/>
            <person name="Litt A."/>
        </authorList>
    </citation>
    <scope>NUCLEOTIDE SEQUENCE [LARGE SCALE GENOMIC DNA]</scope>
    <source>
        <strain evidence="1">AR-01</strain>
    </source>
</reference>
<keyword evidence="2" id="KW-1185">Reference proteome</keyword>
<gene>
    <name evidence="1" type="ORF">HAX54_033355</name>
</gene>
<comment type="caution">
    <text evidence="1">The sequence shown here is derived from an EMBL/GenBank/DDBJ whole genome shotgun (WGS) entry which is preliminary data.</text>
</comment>
<dbReference type="InterPro" id="IPR040256">
    <property type="entry name" value="At4g02000-like"/>
</dbReference>